<dbReference type="EMBL" id="BSPB01000034">
    <property type="protein sequence ID" value="GLS15802.1"/>
    <property type="molecule type" value="Genomic_DNA"/>
</dbReference>
<feature type="domain" description="FAD-binding" evidence="7">
    <location>
        <begin position="6"/>
        <end position="193"/>
    </location>
</feature>
<feature type="domain" description="ETF-QO/FixC ubiquinone-binding" evidence="8">
    <location>
        <begin position="205"/>
        <end position="284"/>
    </location>
</feature>
<dbReference type="InterPro" id="IPR059103">
    <property type="entry name" value="FixC-like_C"/>
</dbReference>
<evidence type="ECO:0000259" key="8">
    <source>
        <dbReference type="Pfam" id="PF21162"/>
    </source>
</evidence>
<feature type="domain" description="FixC-like C-terminal" evidence="9">
    <location>
        <begin position="370"/>
        <end position="435"/>
    </location>
</feature>
<keyword evidence="3 6" id="KW-0285">Flavoprotein</keyword>
<dbReference type="Pfam" id="PF21162">
    <property type="entry name" value="ETFQO_UQ-bd"/>
    <property type="match status" value="1"/>
</dbReference>
<evidence type="ECO:0000256" key="4">
    <source>
        <dbReference type="ARBA" id="ARBA00022827"/>
    </source>
</evidence>
<dbReference type="Gene3D" id="3.50.50.60">
    <property type="entry name" value="FAD/NAD(P)-binding domain"/>
    <property type="match status" value="1"/>
</dbReference>
<gene>
    <name evidence="10" type="ORF">GCM10007935_32390</name>
</gene>
<keyword evidence="4 6" id="KW-0274">FAD</keyword>
<dbReference type="InterPro" id="IPR036188">
    <property type="entry name" value="FAD/NAD-bd_sf"/>
</dbReference>
<evidence type="ECO:0000256" key="5">
    <source>
        <dbReference type="ARBA" id="ARBA00023002"/>
    </source>
</evidence>
<dbReference type="PRINTS" id="PR00420">
    <property type="entry name" value="RNGMNOXGNASE"/>
</dbReference>
<comment type="caution">
    <text evidence="10">The sequence shown here is derived from an EMBL/GenBank/DDBJ whole genome shotgun (WGS) entry which is preliminary data.</text>
</comment>
<evidence type="ECO:0000256" key="2">
    <source>
        <dbReference type="ARBA" id="ARBA00006796"/>
    </source>
</evidence>
<accession>A0ABQ6C815</accession>
<dbReference type="SUPFAM" id="SSF51905">
    <property type="entry name" value="FAD/NAD(P)-binding domain"/>
    <property type="match status" value="1"/>
</dbReference>
<dbReference type="PANTHER" id="PTHR43624:SF2">
    <property type="entry name" value="ELECTRON TRANSFER FLAVOPROTEIN-QUINONE OXIDOREDUCTASE YDIS-RELATED"/>
    <property type="match status" value="1"/>
</dbReference>
<comment type="similarity">
    <text evidence="2 6">Belongs to the ETF-QO/FixC family.</text>
</comment>
<reference evidence="11" key="1">
    <citation type="journal article" date="2019" name="Int. J. Syst. Evol. Microbiol.">
        <title>The Global Catalogue of Microorganisms (GCM) 10K type strain sequencing project: providing services to taxonomists for standard genome sequencing and annotation.</title>
        <authorList>
            <consortium name="The Broad Institute Genomics Platform"/>
            <consortium name="The Broad Institute Genome Sequencing Center for Infectious Disease"/>
            <person name="Wu L."/>
            <person name="Ma J."/>
        </authorList>
    </citation>
    <scope>NUCLEOTIDE SEQUENCE [LARGE SCALE GENOMIC DNA]</scope>
    <source>
        <strain evidence="11">NBRC 109341</strain>
    </source>
</reference>
<comment type="function">
    <text evidence="6">Part of an electron transfer system.</text>
</comment>
<evidence type="ECO:0000259" key="9">
    <source>
        <dbReference type="Pfam" id="PF26311"/>
    </source>
</evidence>
<evidence type="ECO:0000256" key="6">
    <source>
        <dbReference type="RuleBase" id="RU366069"/>
    </source>
</evidence>
<name>A0ABQ6C815_9BURK</name>
<comment type="cofactor">
    <cofactor evidence="1 6">
        <name>FAD</name>
        <dbReference type="ChEBI" id="CHEBI:57692"/>
    </cofactor>
</comment>
<dbReference type="SUPFAM" id="SSF54373">
    <property type="entry name" value="FAD-linked reductases, C-terminal domain"/>
    <property type="match status" value="1"/>
</dbReference>
<evidence type="ECO:0000313" key="11">
    <source>
        <dbReference type="Proteomes" id="UP001156903"/>
    </source>
</evidence>
<proteinExistence type="inferred from homology"/>
<evidence type="ECO:0000259" key="7">
    <source>
        <dbReference type="Pfam" id="PF01494"/>
    </source>
</evidence>
<protein>
    <recommendedName>
        <fullName evidence="6">Protein FixC</fullName>
    </recommendedName>
</protein>
<dbReference type="InterPro" id="IPR049398">
    <property type="entry name" value="ETF-QO/FixC_UQ-bd"/>
</dbReference>
<keyword evidence="11" id="KW-1185">Reference proteome</keyword>
<evidence type="ECO:0000256" key="1">
    <source>
        <dbReference type="ARBA" id="ARBA00001974"/>
    </source>
</evidence>
<dbReference type="Pfam" id="PF01494">
    <property type="entry name" value="FAD_binding_3"/>
    <property type="match status" value="1"/>
</dbReference>
<dbReference type="Proteomes" id="UP001156903">
    <property type="component" value="Unassembled WGS sequence"/>
</dbReference>
<sequence>MSNEKFDAIVVGAGPSGNAAAYTMAKAGLKVLQIERGEYPGSKNVQGAILYSNALEQIIPDFREDAPLERHIIEQRMWMMDDESFVGTHYRSDDYNKPPYNRYTIIRAQFDKWFSAKVREAGALLICETTVEELLLDGEQVIGVRCDRLGGEVYADVVVLADGVNSTLARKAGFHGELDAGNVALAVKEILFLPEEVIQQRFNIKEDEGVVIELMGKVTEGMVGTGFLYTNKESLTIGVGCMLSDFKANPLRTKPYELLEKLKKHPSIAPLIEGGEMKEYCAHLIPEGGFNAVPRIHGAGWLIVGDSGGFVNAVHREGSNLAMTSGRLAGETVIAMKAAGQEPSLKTLKAYKDKMDESFVMKDLKKYRKLPEVLHSSPQFFTAYPELVNRAAKTFFTVDGVDKHSKEKEILGSFRSKRSLTGLVGDAFKIWRASR</sequence>
<organism evidence="10 11">
    <name type="scientific">Hydrogenophaga electricum</name>
    <dbReference type="NCBI Taxonomy" id="1230953"/>
    <lineage>
        <taxon>Bacteria</taxon>
        <taxon>Pseudomonadati</taxon>
        <taxon>Pseudomonadota</taxon>
        <taxon>Betaproteobacteria</taxon>
        <taxon>Burkholderiales</taxon>
        <taxon>Comamonadaceae</taxon>
        <taxon>Hydrogenophaga</taxon>
    </lineage>
</organism>
<dbReference type="RefSeq" id="WP_284308622.1">
    <property type="nucleotide sequence ID" value="NZ_BSPB01000034.1"/>
</dbReference>
<dbReference type="InterPro" id="IPR039651">
    <property type="entry name" value="FixC-like"/>
</dbReference>
<evidence type="ECO:0000256" key="3">
    <source>
        <dbReference type="ARBA" id="ARBA00022630"/>
    </source>
</evidence>
<keyword evidence="5 6" id="KW-0560">Oxidoreductase</keyword>
<dbReference type="InterPro" id="IPR002938">
    <property type="entry name" value="FAD-bd"/>
</dbReference>
<dbReference type="PANTHER" id="PTHR43624">
    <property type="entry name" value="ELECTRON TRANSFER FLAVOPROTEIN-QUINONE OXIDOREDUCTASE YDIS-RELATED"/>
    <property type="match status" value="1"/>
</dbReference>
<evidence type="ECO:0000313" key="10">
    <source>
        <dbReference type="EMBL" id="GLS15802.1"/>
    </source>
</evidence>
<dbReference type="Pfam" id="PF26311">
    <property type="entry name" value="ETF-QO_FixC_C"/>
    <property type="match status" value="1"/>
</dbReference>